<evidence type="ECO:0000313" key="1">
    <source>
        <dbReference type="EMBL" id="RDH38373.1"/>
    </source>
</evidence>
<accession>A0A3F3QGH3</accession>
<feature type="non-terminal residue" evidence="1">
    <location>
        <position position="52"/>
    </location>
</feature>
<dbReference type="Proteomes" id="UP000253729">
    <property type="component" value="Unassembled WGS sequence"/>
</dbReference>
<protein>
    <submittedName>
        <fullName evidence="1">Uncharacterized protein</fullName>
    </submittedName>
</protein>
<reference evidence="1 2" key="1">
    <citation type="submission" date="2018-07" db="EMBL/GenBank/DDBJ databases">
        <title>The genomes of Aspergillus section Nigri reveals drivers in fungal speciation.</title>
        <authorList>
            <consortium name="DOE Joint Genome Institute"/>
            <person name="Vesth T.C."/>
            <person name="Nybo J."/>
            <person name="Theobald S."/>
            <person name="Brandl J."/>
            <person name="Frisvad J.C."/>
            <person name="Nielsen K.F."/>
            <person name="Lyhne E.K."/>
            <person name="Kogle M.E."/>
            <person name="Kuo A."/>
            <person name="Riley R."/>
            <person name="Clum A."/>
            <person name="Nolan M."/>
            <person name="Lipzen A."/>
            <person name="Salamov A."/>
            <person name="Henrissat B."/>
            <person name="Wiebenga A."/>
            <person name="De vries R.P."/>
            <person name="Grigoriev I.V."/>
            <person name="Mortensen U.H."/>
            <person name="Andersen M.R."/>
            <person name="Baker S.E."/>
        </authorList>
    </citation>
    <scope>NUCLEOTIDE SEQUENCE [LARGE SCALE GENOMIC DNA]</scope>
    <source>
        <strain evidence="1 2">CBS 139.54b</strain>
    </source>
</reference>
<sequence>MSTLVMPAQYPMALPSFRSGPVDPRPHLVHSFLSAGALDPLETGSRRGHGGA</sequence>
<dbReference type="EMBL" id="KZ852033">
    <property type="protein sequence ID" value="RDH38373.1"/>
    <property type="molecule type" value="Genomic_DNA"/>
</dbReference>
<organism evidence="1 2">
    <name type="scientific">Aspergillus welwitschiae</name>
    <dbReference type="NCBI Taxonomy" id="1341132"/>
    <lineage>
        <taxon>Eukaryota</taxon>
        <taxon>Fungi</taxon>
        <taxon>Dikarya</taxon>
        <taxon>Ascomycota</taxon>
        <taxon>Pezizomycotina</taxon>
        <taxon>Eurotiomycetes</taxon>
        <taxon>Eurotiomycetidae</taxon>
        <taxon>Eurotiales</taxon>
        <taxon>Aspergillaceae</taxon>
        <taxon>Aspergillus</taxon>
        <taxon>Aspergillus subgen. Circumdati</taxon>
    </lineage>
</organism>
<evidence type="ECO:0000313" key="2">
    <source>
        <dbReference type="Proteomes" id="UP000253729"/>
    </source>
</evidence>
<keyword evidence="2" id="KW-1185">Reference proteome</keyword>
<dbReference type="AlphaFoldDB" id="A0A3F3QGH3"/>
<dbReference type="RefSeq" id="XP_026631395.1">
    <property type="nucleotide sequence ID" value="XM_026764360.1"/>
</dbReference>
<proteinExistence type="predicted"/>
<name>A0A3F3QGH3_9EURO</name>
<dbReference type="GeneID" id="38132716"/>
<gene>
    <name evidence="1" type="ORF">BDQ94DRAFT_133784</name>
</gene>